<proteinExistence type="inferred from homology"/>
<organism evidence="9 10">
    <name type="scientific">Sphingomonas sabuli</name>
    <dbReference type="NCBI Taxonomy" id="2764186"/>
    <lineage>
        <taxon>Bacteria</taxon>
        <taxon>Pseudomonadati</taxon>
        <taxon>Pseudomonadota</taxon>
        <taxon>Alphaproteobacteria</taxon>
        <taxon>Sphingomonadales</taxon>
        <taxon>Sphingomonadaceae</taxon>
        <taxon>Sphingomonas</taxon>
    </lineage>
</organism>
<protein>
    <recommendedName>
        <fullName evidence="6 7">6-phosphogluconolactonase</fullName>
        <shortName evidence="7">6PGL</shortName>
        <ecNumber evidence="5 7">3.1.1.31</ecNumber>
    </recommendedName>
</protein>
<evidence type="ECO:0000259" key="8">
    <source>
        <dbReference type="Pfam" id="PF01182"/>
    </source>
</evidence>
<dbReference type="PANTHER" id="PTHR11054">
    <property type="entry name" value="6-PHOSPHOGLUCONOLACTONASE"/>
    <property type="match status" value="1"/>
</dbReference>
<dbReference type="InterPro" id="IPR006148">
    <property type="entry name" value="Glc/Gal-6P_isomerase"/>
</dbReference>
<keyword evidence="10" id="KW-1185">Reference proteome</keyword>
<dbReference type="GO" id="GO:0005975">
    <property type="term" value="P:carbohydrate metabolic process"/>
    <property type="evidence" value="ECO:0007669"/>
    <property type="project" value="UniProtKB-UniRule"/>
</dbReference>
<dbReference type="EMBL" id="CP060697">
    <property type="protein sequence ID" value="QNM81703.1"/>
    <property type="molecule type" value="Genomic_DNA"/>
</dbReference>
<evidence type="ECO:0000256" key="7">
    <source>
        <dbReference type="RuleBase" id="RU365095"/>
    </source>
</evidence>
<dbReference type="CDD" id="cd01400">
    <property type="entry name" value="6PGL"/>
    <property type="match status" value="1"/>
</dbReference>
<accession>A0A7G9KZA4</accession>
<feature type="domain" description="Glucosamine/galactosamine-6-phosphate isomerase" evidence="8">
    <location>
        <begin position="10"/>
        <end position="222"/>
    </location>
</feature>
<dbReference type="AlphaFoldDB" id="A0A7G9KZA4"/>
<evidence type="ECO:0000313" key="9">
    <source>
        <dbReference type="EMBL" id="QNM81703.1"/>
    </source>
</evidence>
<dbReference type="GO" id="GO:0006098">
    <property type="term" value="P:pentose-phosphate shunt"/>
    <property type="evidence" value="ECO:0007669"/>
    <property type="project" value="UniProtKB-UniPathway"/>
</dbReference>
<dbReference type="InterPro" id="IPR039104">
    <property type="entry name" value="6PGL"/>
</dbReference>
<sequence length="234" mass="24252">MTDPQLRLHPDKSAFTAAIAGDVAAIIAAAIDARGQSLVAFPGGSTPRPVFERLCDTPLPWDKVTILPTDERIVEPGHMLSNAAALSTSLAPVGATIVPLVTRVAGDADAGNEADIRVQSLAWPLDLVWLGMGTDGHTASIFAGPDLANALDAPDGRHIVAVRPGELPAEAPVSRVTLTARSIRAAQSILLSITGVRKRELIEAALADGADSPLPIGQVLAGATNPVTIHWCPE</sequence>
<comment type="catalytic activity">
    <reaction evidence="1 7">
        <text>6-phospho-D-glucono-1,5-lactone + H2O = 6-phospho-D-gluconate + H(+)</text>
        <dbReference type="Rhea" id="RHEA:12556"/>
        <dbReference type="ChEBI" id="CHEBI:15377"/>
        <dbReference type="ChEBI" id="CHEBI:15378"/>
        <dbReference type="ChEBI" id="CHEBI:57955"/>
        <dbReference type="ChEBI" id="CHEBI:58759"/>
        <dbReference type="EC" id="3.1.1.31"/>
    </reaction>
</comment>
<reference evidence="9 10" key="1">
    <citation type="submission" date="2020-08" db="EMBL/GenBank/DDBJ databases">
        <title>Sphingomonas sp. sand1-3 16S ribosomal RNA gene Genome sequencing and assembly.</title>
        <authorList>
            <person name="Kang M."/>
        </authorList>
    </citation>
    <scope>NUCLEOTIDE SEQUENCE [LARGE SCALE GENOMIC DNA]</scope>
    <source>
        <strain evidence="10">sand1-3</strain>
    </source>
</reference>
<evidence type="ECO:0000256" key="4">
    <source>
        <dbReference type="ARBA" id="ARBA00010662"/>
    </source>
</evidence>
<dbReference type="Proteomes" id="UP000515861">
    <property type="component" value="Chromosome"/>
</dbReference>
<evidence type="ECO:0000256" key="3">
    <source>
        <dbReference type="ARBA" id="ARBA00004961"/>
    </source>
</evidence>
<dbReference type="Pfam" id="PF01182">
    <property type="entry name" value="Glucosamine_iso"/>
    <property type="match status" value="1"/>
</dbReference>
<dbReference type="UniPathway" id="UPA00115">
    <property type="reaction ID" value="UER00409"/>
</dbReference>
<keyword evidence="7 9" id="KW-0378">Hydrolase</keyword>
<evidence type="ECO:0000256" key="5">
    <source>
        <dbReference type="ARBA" id="ARBA00013198"/>
    </source>
</evidence>
<comment type="similarity">
    <text evidence="4 7">Belongs to the glucosamine/galactosamine-6-phosphate isomerase family. 6-phosphogluconolactonase subfamily.</text>
</comment>
<dbReference type="KEGG" id="ssau:H8M03_06380"/>
<dbReference type="RefSeq" id="WP_187478659.1">
    <property type="nucleotide sequence ID" value="NZ_CP060697.1"/>
</dbReference>
<evidence type="ECO:0000256" key="6">
    <source>
        <dbReference type="ARBA" id="ARBA00020337"/>
    </source>
</evidence>
<dbReference type="GO" id="GO:0017057">
    <property type="term" value="F:6-phosphogluconolactonase activity"/>
    <property type="evidence" value="ECO:0007669"/>
    <property type="project" value="UniProtKB-UniRule"/>
</dbReference>
<dbReference type="NCBIfam" id="TIGR01198">
    <property type="entry name" value="pgl"/>
    <property type="match status" value="1"/>
</dbReference>
<dbReference type="InterPro" id="IPR037171">
    <property type="entry name" value="NagB/RpiA_transferase-like"/>
</dbReference>
<evidence type="ECO:0000256" key="2">
    <source>
        <dbReference type="ARBA" id="ARBA00002681"/>
    </source>
</evidence>
<gene>
    <name evidence="7 9" type="primary">pgl</name>
    <name evidence="9" type="ORF">H8M03_06380</name>
</gene>
<name>A0A7G9KZA4_9SPHN</name>
<evidence type="ECO:0000256" key="1">
    <source>
        <dbReference type="ARBA" id="ARBA00000832"/>
    </source>
</evidence>
<evidence type="ECO:0000313" key="10">
    <source>
        <dbReference type="Proteomes" id="UP000515861"/>
    </source>
</evidence>
<dbReference type="EC" id="3.1.1.31" evidence="5 7"/>
<dbReference type="SUPFAM" id="SSF100950">
    <property type="entry name" value="NagB/RpiA/CoA transferase-like"/>
    <property type="match status" value="1"/>
</dbReference>
<dbReference type="InterPro" id="IPR005900">
    <property type="entry name" value="6-phosphogluconolactonase_DevB"/>
</dbReference>
<dbReference type="PANTHER" id="PTHR11054:SF0">
    <property type="entry name" value="6-PHOSPHOGLUCONOLACTONASE"/>
    <property type="match status" value="1"/>
</dbReference>
<comment type="function">
    <text evidence="2 7">Hydrolysis of 6-phosphogluconolactone to 6-phosphogluconate.</text>
</comment>
<dbReference type="Gene3D" id="3.40.50.1360">
    <property type="match status" value="1"/>
</dbReference>
<comment type="pathway">
    <text evidence="3 7">Carbohydrate degradation; pentose phosphate pathway; D-ribulose 5-phosphate from D-glucose 6-phosphate (oxidative stage): step 2/3.</text>
</comment>